<keyword evidence="2" id="KW-1185">Reference proteome</keyword>
<reference evidence="1" key="1">
    <citation type="journal article" date="2020" name="Stud. Mycol.">
        <title>101 Dothideomycetes genomes: a test case for predicting lifestyles and emergence of pathogens.</title>
        <authorList>
            <person name="Haridas S."/>
            <person name="Albert R."/>
            <person name="Binder M."/>
            <person name="Bloem J."/>
            <person name="Labutti K."/>
            <person name="Salamov A."/>
            <person name="Andreopoulos B."/>
            <person name="Baker S."/>
            <person name="Barry K."/>
            <person name="Bills G."/>
            <person name="Bluhm B."/>
            <person name="Cannon C."/>
            <person name="Castanera R."/>
            <person name="Culley D."/>
            <person name="Daum C."/>
            <person name="Ezra D."/>
            <person name="Gonzalez J."/>
            <person name="Henrissat B."/>
            <person name="Kuo A."/>
            <person name="Liang C."/>
            <person name="Lipzen A."/>
            <person name="Lutzoni F."/>
            <person name="Magnuson J."/>
            <person name="Mondo S."/>
            <person name="Nolan M."/>
            <person name="Ohm R."/>
            <person name="Pangilinan J."/>
            <person name="Park H.-J."/>
            <person name="Ramirez L."/>
            <person name="Alfaro M."/>
            <person name="Sun H."/>
            <person name="Tritt A."/>
            <person name="Yoshinaga Y."/>
            <person name="Zwiers L.-H."/>
            <person name="Turgeon B."/>
            <person name="Goodwin S."/>
            <person name="Spatafora J."/>
            <person name="Crous P."/>
            <person name="Grigoriev I."/>
        </authorList>
    </citation>
    <scope>NUCLEOTIDE SEQUENCE</scope>
    <source>
        <strain evidence="1">CBS 122681</strain>
    </source>
</reference>
<dbReference type="Proteomes" id="UP000799324">
    <property type="component" value="Unassembled WGS sequence"/>
</dbReference>
<sequence>MRDLADEERPELAMGASCGYCEKQKELNGRQPWYSSTHFWYRCLLSASAEASQPALQISQIHGSLRVICTAQLSVPFPLLHQPPYLSRVPTPTSSQTNNLLTRDCKTRLCKASGPVNTLDNLRKPCRCLMVRLAVKRIRGRSRVDLSERLGHRLSTKRIPRVPTLWSLLMPAFEVEVFSCQPPLGARQLNHRFHVSARCLIVLQLQVSPKPSSG</sequence>
<proteinExistence type="predicted"/>
<accession>A0A6A6TTK2</accession>
<organism evidence="1 2">
    <name type="scientific">Lophiostoma macrostomum CBS 122681</name>
    <dbReference type="NCBI Taxonomy" id="1314788"/>
    <lineage>
        <taxon>Eukaryota</taxon>
        <taxon>Fungi</taxon>
        <taxon>Dikarya</taxon>
        <taxon>Ascomycota</taxon>
        <taxon>Pezizomycotina</taxon>
        <taxon>Dothideomycetes</taxon>
        <taxon>Pleosporomycetidae</taxon>
        <taxon>Pleosporales</taxon>
        <taxon>Lophiostomataceae</taxon>
        <taxon>Lophiostoma</taxon>
    </lineage>
</organism>
<dbReference type="AlphaFoldDB" id="A0A6A6TTK2"/>
<name>A0A6A6TTK2_9PLEO</name>
<evidence type="ECO:0000313" key="1">
    <source>
        <dbReference type="EMBL" id="KAF2662631.1"/>
    </source>
</evidence>
<dbReference type="EMBL" id="MU004289">
    <property type="protein sequence ID" value="KAF2662631.1"/>
    <property type="molecule type" value="Genomic_DNA"/>
</dbReference>
<protein>
    <submittedName>
        <fullName evidence="1">Uncharacterized protein</fullName>
    </submittedName>
</protein>
<gene>
    <name evidence="1" type="ORF">K491DRAFT_187385</name>
</gene>
<evidence type="ECO:0000313" key="2">
    <source>
        <dbReference type="Proteomes" id="UP000799324"/>
    </source>
</evidence>